<reference evidence="2 3" key="1">
    <citation type="submission" date="2022-01" db="EMBL/GenBank/DDBJ databases">
        <authorList>
            <person name="Xiong W."/>
            <person name="Schranz E."/>
        </authorList>
    </citation>
    <scope>NUCLEOTIDE SEQUENCE [LARGE SCALE GENOMIC DNA]</scope>
</reference>
<dbReference type="EMBL" id="CAKMRJ010005412">
    <property type="protein sequence ID" value="CAH1439915.1"/>
    <property type="molecule type" value="Genomic_DNA"/>
</dbReference>
<keyword evidence="1" id="KW-0812">Transmembrane</keyword>
<organism evidence="2 3">
    <name type="scientific">Lactuca virosa</name>
    <dbReference type="NCBI Taxonomy" id="75947"/>
    <lineage>
        <taxon>Eukaryota</taxon>
        <taxon>Viridiplantae</taxon>
        <taxon>Streptophyta</taxon>
        <taxon>Embryophyta</taxon>
        <taxon>Tracheophyta</taxon>
        <taxon>Spermatophyta</taxon>
        <taxon>Magnoliopsida</taxon>
        <taxon>eudicotyledons</taxon>
        <taxon>Gunneridae</taxon>
        <taxon>Pentapetalae</taxon>
        <taxon>asterids</taxon>
        <taxon>campanulids</taxon>
        <taxon>Asterales</taxon>
        <taxon>Asteraceae</taxon>
        <taxon>Cichorioideae</taxon>
        <taxon>Cichorieae</taxon>
        <taxon>Lactucinae</taxon>
        <taxon>Lactuca</taxon>
    </lineage>
</organism>
<evidence type="ECO:0000256" key="1">
    <source>
        <dbReference type="SAM" id="Phobius"/>
    </source>
</evidence>
<gene>
    <name evidence="2" type="ORF">LVIROSA_LOCUS26081</name>
</gene>
<evidence type="ECO:0000313" key="2">
    <source>
        <dbReference type="EMBL" id="CAH1439915.1"/>
    </source>
</evidence>
<dbReference type="AlphaFoldDB" id="A0AAU9NPV9"/>
<name>A0AAU9NPV9_9ASTR</name>
<keyword evidence="1" id="KW-0472">Membrane</keyword>
<comment type="caution">
    <text evidence="2">The sequence shown here is derived from an EMBL/GenBank/DDBJ whole genome shotgun (WGS) entry which is preliminary data.</text>
</comment>
<sequence length="129" mass="15725">MTTPFRLQVCYSRLGVYDNLHCYSTHFSVSAFGCRKPRLRFSHLWFRLLTSPRATLLNEISPRRRWRRRLFIIRYYFYLFCVVNWRVDMKSLWNPRRKEISLAIDKYGVVELSPSEINVVVPWQNLKNY</sequence>
<protein>
    <submittedName>
        <fullName evidence="2">Uncharacterized protein</fullName>
    </submittedName>
</protein>
<evidence type="ECO:0000313" key="3">
    <source>
        <dbReference type="Proteomes" id="UP001157418"/>
    </source>
</evidence>
<dbReference type="Proteomes" id="UP001157418">
    <property type="component" value="Unassembled WGS sequence"/>
</dbReference>
<dbReference type="PROSITE" id="PS51257">
    <property type="entry name" value="PROKAR_LIPOPROTEIN"/>
    <property type="match status" value="1"/>
</dbReference>
<accession>A0AAU9NPV9</accession>
<feature type="transmembrane region" description="Helical" evidence="1">
    <location>
        <begin position="70"/>
        <end position="87"/>
    </location>
</feature>
<proteinExistence type="predicted"/>
<keyword evidence="3" id="KW-1185">Reference proteome</keyword>
<keyword evidence="1" id="KW-1133">Transmembrane helix</keyword>